<dbReference type="GO" id="GO:0005634">
    <property type="term" value="C:nucleus"/>
    <property type="evidence" value="ECO:0007669"/>
    <property type="project" value="UniProtKB-SubCell"/>
</dbReference>
<dbReference type="GO" id="GO:0019773">
    <property type="term" value="C:proteasome core complex, alpha-subunit complex"/>
    <property type="evidence" value="ECO:0007669"/>
    <property type="project" value="UniProtKB-UniRule"/>
</dbReference>
<dbReference type="CDD" id="cd03754">
    <property type="entry name" value="proteasome_alpha_type_6"/>
    <property type="match status" value="1"/>
</dbReference>
<gene>
    <name evidence="7" type="ORF">H0H81_011730</name>
</gene>
<dbReference type="InterPro" id="IPR029055">
    <property type="entry name" value="Ntn_hydrolases_N"/>
</dbReference>
<keyword evidence="8" id="KW-1185">Reference proteome</keyword>
<dbReference type="PROSITE" id="PS51475">
    <property type="entry name" value="PROTEASOME_ALPHA_2"/>
    <property type="match status" value="1"/>
</dbReference>
<keyword evidence="3 5" id="KW-0539">Nucleus</keyword>
<dbReference type="GO" id="GO:0005737">
    <property type="term" value="C:cytoplasm"/>
    <property type="evidence" value="ECO:0007669"/>
    <property type="project" value="UniProtKB-SubCell"/>
</dbReference>
<dbReference type="PROSITE" id="PS00388">
    <property type="entry name" value="PROTEASOME_ALPHA_1"/>
    <property type="match status" value="1"/>
</dbReference>
<protein>
    <recommendedName>
        <fullName evidence="5">Proteasome subunit alpha type</fullName>
    </recommendedName>
</protein>
<dbReference type="SMART" id="SM00948">
    <property type="entry name" value="Proteasome_A_N"/>
    <property type="match status" value="1"/>
</dbReference>
<evidence type="ECO:0000256" key="5">
    <source>
        <dbReference type="RuleBase" id="RU000551"/>
    </source>
</evidence>
<comment type="subunit">
    <text evidence="5">The 26S proteasome consists of a 20S proteasome core and two 19S regulatory subunits.</text>
</comment>
<reference evidence="7" key="1">
    <citation type="submission" date="2021-02" db="EMBL/GenBank/DDBJ databases">
        <authorList>
            <person name="Nieuwenhuis M."/>
            <person name="Van De Peppel L.J.J."/>
        </authorList>
    </citation>
    <scope>NUCLEOTIDE SEQUENCE</scope>
    <source>
        <strain evidence="7">D49</strain>
    </source>
</reference>
<evidence type="ECO:0000256" key="2">
    <source>
        <dbReference type="ARBA" id="ARBA00022942"/>
    </source>
</evidence>
<evidence type="ECO:0000256" key="4">
    <source>
        <dbReference type="PROSITE-ProRule" id="PRU00808"/>
    </source>
</evidence>
<dbReference type="Pfam" id="PF10584">
    <property type="entry name" value="Proteasome_A_N"/>
    <property type="match status" value="1"/>
</dbReference>
<accession>A0A9P7FUE4</accession>
<dbReference type="GO" id="GO:0006511">
    <property type="term" value="P:ubiquitin-dependent protein catabolic process"/>
    <property type="evidence" value="ECO:0007669"/>
    <property type="project" value="InterPro"/>
</dbReference>
<dbReference type="SUPFAM" id="SSF56235">
    <property type="entry name" value="N-terminal nucleophile aminohydrolases (Ntn hydrolases)"/>
    <property type="match status" value="1"/>
</dbReference>
<proteinExistence type="inferred from homology"/>
<dbReference type="InterPro" id="IPR034642">
    <property type="entry name" value="Proteasome_subunit_alpha6"/>
</dbReference>
<evidence type="ECO:0000313" key="7">
    <source>
        <dbReference type="EMBL" id="KAG5635317.1"/>
    </source>
</evidence>
<comment type="similarity">
    <text evidence="4 5">Belongs to the peptidase T1A family.</text>
</comment>
<dbReference type="PANTHER" id="PTHR11599">
    <property type="entry name" value="PROTEASOME SUBUNIT ALPHA/BETA"/>
    <property type="match status" value="1"/>
</dbReference>
<dbReference type="InterPro" id="IPR000426">
    <property type="entry name" value="Proteasome_asu_N"/>
</dbReference>
<comment type="caution">
    <text evidence="7">The sequence shown here is derived from an EMBL/GenBank/DDBJ whole genome shotgun (WGS) entry which is preliminary data.</text>
</comment>
<dbReference type="InterPro" id="IPR023332">
    <property type="entry name" value="Proteasome_alpha-type"/>
</dbReference>
<evidence type="ECO:0000259" key="6">
    <source>
        <dbReference type="PROSITE" id="PS00388"/>
    </source>
</evidence>
<organism evidence="7 8">
    <name type="scientific">Sphagnurus paluster</name>
    <dbReference type="NCBI Taxonomy" id="117069"/>
    <lineage>
        <taxon>Eukaryota</taxon>
        <taxon>Fungi</taxon>
        <taxon>Dikarya</taxon>
        <taxon>Basidiomycota</taxon>
        <taxon>Agaricomycotina</taxon>
        <taxon>Agaricomycetes</taxon>
        <taxon>Agaricomycetidae</taxon>
        <taxon>Agaricales</taxon>
        <taxon>Tricholomatineae</taxon>
        <taxon>Lyophyllaceae</taxon>
        <taxon>Sphagnurus</taxon>
    </lineage>
</organism>
<dbReference type="Pfam" id="PF00227">
    <property type="entry name" value="Proteasome"/>
    <property type="match status" value="2"/>
</dbReference>
<feature type="domain" description="Proteasome alpha-type subunits" evidence="6">
    <location>
        <begin position="6"/>
        <end position="28"/>
    </location>
</feature>
<comment type="subcellular location">
    <subcellularLocation>
        <location evidence="5">Cytoplasm</location>
    </subcellularLocation>
    <subcellularLocation>
        <location evidence="5">Nucleus</location>
    </subcellularLocation>
</comment>
<evidence type="ECO:0000256" key="1">
    <source>
        <dbReference type="ARBA" id="ARBA00022490"/>
    </source>
</evidence>
<dbReference type="EMBL" id="JABCKI010006123">
    <property type="protein sequence ID" value="KAG5635317.1"/>
    <property type="molecule type" value="Genomic_DNA"/>
</dbReference>
<dbReference type="InterPro" id="IPR050115">
    <property type="entry name" value="Proteasome_alpha"/>
</dbReference>
<dbReference type="OrthoDB" id="431557at2759"/>
<name>A0A9P7FUE4_9AGAR</name>
<evidence type="ECO:0000313" key="8">
    <source>
        <dbReference type="Proteomes" id="UP000717328"/>
    </source>
</evidence>
<keyword evidence="1 5" id="KW-0963">Cytoplasm</keyword>
<keyword evidence="2 4" id="KW-0647">Proteasome</keyword>
<dbReference type="Proteomes" id="UP000717328">
    <property type="component" value="Unassembled WGS sequence"/>
</dbReference>
<reference evidence="7" key="2">
    <citation type="submission" date="2021-10" db="EMBL/GenBank/DDBJ databases">
        <title>Phylogenomics reveals ancestral predisposition of the termite-cultivated fungus Termitomyces towards a domesticated lifestyle.</title>
        <authorList>
            <person name="Auxier B."/>
            <person name="Grum-Grzhimaylo A."/>
            <person name="Cardenas M.E."/>
            <person name="Lodge J.D."/>
            <person name="Laessoe T."/>
            <person name="Pedersen O."/>
            <person name="Smith M.E."/>
            <person name="Kuyper T.W."/>
            <person name="Franco-Molano E.A."/>
            <person name="Baroni T.J."/>
            <person name="Aanen D.K."/>
        </authorList>
    </citation>
    <scope>NUCLEOTIDE SEQUENCE</scope>
    <source>
        <strain evidence="7">D49</strain>
    </source>
</reference>
<evidence type="ECO:0000256" key="3">
    <source>
        <dbReference type="ARBA" id="ARBA00023242"/>
    </source>
</evidence>
<dbReference type="InterPro" id="IPR001353">
    <property type="entry name" value="Proteasome_sua/b"/>
</dbReference>
<dbReference type="Gene3D" id="3.60.20.10">
    <property type="entry name" value="Glutamine Phosphoribosylpyrophosphate, subunit 1, domain 1"/>
    <property type="match status" value="1"/>
</dbReference>
<sequence>MSRTSYDRYLTVFSPEGRLYQVEYAFKAISGSGHTAVAVRGKDTSVVITQRKVPDKLLDASTITHLFSITPTIGCVMTGLVGVFFPTSFMFAELTYDPVEADARAQVARARSEAAEFRYKYGYEITPDSLAQRLANINQVYTQRAAMRPLGIAMILIGIDPEFGPQCFKLDPAGYFVGFHATAAGQKQQEAMNHLEKKWKKLDSGRGADDAVKAGKTLSRDEVIEMAIEAMSTVHATDYKPGEIEIGITSTSPEEDEETRGQWRVMDEEEIEEHLLAYAEKD</sequence>
<dbReference type="AlphaFoldDB" id="A0A9P7FUE4"/>